<dbReference type="Pfam" id="PF22483">
    <property type="entry name" value="Mu-transpos_C_2"/>
    <property type="match status" value="1"/>
</dbReference>
<keyword evidence="3" id="KW-1185">Reference proteome</keyword>
<dbReference type="AlphaFoldDB" id="A0A8I1KKF2"/>
<organism evidence="2 3">
    <name type="scientific">Rhodomicrobium udaipurense</name>
    <dbReference type="NCBI Taxonomy" id="1202716"/>
    <lineage>
        <taxon>Bacteria</taxon>
        <taxon>Pseudomonadati</taxon>
        <taxon>Pseudomonadota</taxon>
        <taxon>Alphaproteobacteria</taxon>
        <taxon>Hyphomicrobiales</taxon>
        <taxon>Hyphomicrobiaceae</taxon>
        <taxon>Rhodomicrobium</taxon>
    </lineage>
</organism>
<proteinExistence type="predicted"/>
<comment type="caution">
    <text evidence="2">The sequence shown here is derived from an EMBL/GenBank/DDBJ whole genome shotgun (WGS) entry which is preliminary data.</text>
</comment>
<reference evidence="2 3" key="1">
    <citation type="submission" date="2020-12" db="EMBL/GenBank/DDBJ databases">
        <title>Revised draft genomes of Rhodomicrobium vannielii ATCC 17100 and Rhodomicrobium udaipurense JA643.</title>
        <authorList>
            <person name="Conners E.M."/>
            <person name="Davenport E.J."/>
            <person name="Bose A."/>
        </authorList>
    </citation>
    <scope>NUCLEOTIDE SEQUENCE [LARGE SCALE GENOMIC DNA]</scope>
    <source>
        <strain evidence="2 3">JA643</strain>
    </source>
</reference>
<feature type="domain" description="Transposase for insertion sequence element IS21-like C-terminal" evidence="1">
    <location>
        <begin position="9"/>
        <end position="76"/>
    </location>
</feature>
<dbReference type="PANTHER" id="PTHR35004:SF7">
    <property type="entry name" value="INTEGRASE PROTEIN"/>
    <property type="match status" value="1"/>
</dbReference>
<evidence type="ECO:0000259" key="1">
    <source>
        <dbReference type="Pfam" id="PF22483"/>
    </source>
</evidence>
<sequence>MKPAAGVPPFRAARDLIRTVQGDCSVEVDANAYSVPWRLAGERVRVTVTGGMVRMFHGGQEVAAHRAFDGRRQRIVEHSHFEGLAGARPLSLSDDAAQQRPQAPALLRPLAEYEAHVGGGF</sequence>
<evidence type="ECO:0000313" key="2">
    <source>
        <dbReference type="EMBL" id="MBJ7544091.1"/>
    </source>
</evidence>
<gene>
    <name evidence="2" type="ORF">JDN41_11060</name>
</gene>
<dbReference type="EMBL" id="JAEMUK010000031">
    <property type="protein sequence ID" value="MBJ7544091.1"/>
    <property type="molecule type" value="Genomic_DNA"/>
</dbReference>
<protein>
    <recommendedName>
        <fullName evidence="1">Transposase for insertion sequence element IS21-like C-terminal domain-containing protein</fullName>
    </recommendedName>
</protein>
<accession>A0A8I1KKF2</accession>
<evidence type="ECO:0000313" key="3">
    <source>
        <dbReference type="Proteomes" id="UP000623250"/>
    </source>
</evidence>
<name>A0A8I1KKF2_9HYPH</name>
<dbReference type="Proteomes" id="UP000623250">
    <property type="component" value="Unassembled WGS sequence"/>
</dbReference>
<dbReference type="RefSeq" id="WP_199502432.1">
    <property type="nucleotide sequence ID" value="NZ_JAEMUK010000031.1"/>
</dbReference>
<dbReference type="PANTHER" id="PTHR35004">
    <property type="entry name" value="TRANSPOSASE RV3428C-RELATED"/>
    <property type="match status" value="1"/>
</dbReference>
<dbReference type="InterPro" id="IPR054353">
    <property type="entry name" value="IstA-like_C"/>
</dbReference>